<dbReference type="AlphaFoldDB" id="A0A1I3MKR0"/>
<dbReference type="GO" id="GO:0010181">
    <property type="term" value="F:FMN binding"/>
    <property type="evidence" value="ECO:0007669"/>
    <property type="project" value="InterPro"/>
</dbReference>
<evidence type="ECO:0000313" key="2">
    <source>
        <dbReference type="EMBL" id="SFI97608.1"/>
    </source>
</evidence>
<dbReference type="OrthoDB" id="9783347at2"/>
<dbReference type="Pfam" id="PF01613">
    <property type="entry name" value="Flavin_Reduct"/>
    <property type="match status" value="1"/>
</dbReference>
<organism evidence="2 3">
    <name type="scientific">Celeribacter halophilus</name>
    <dbReference type="NCBI Taxonomy" id="576117"/>
    <lineage>
        <taxon>Bacteria</taxon>
        <taxon>Pseudomonadati</taxon>
        <taxon>Pseudomonadota</taxon>
        <taxon>Alphaproteobacteria</taxon>
        <taxon>Rhodobacterales</taxon>
        <taxon>Roseobacteraceae</taxon>
        <taxon>Celeribacter</taxon>
    </lineage>
</organism>
<dbReference type="GO" id="GO:0016646">
    <property type="term" value="F:oxidoreductase activity, acting on the CH-NH group of donors, NAD or NADP as acceptor"/>
    <property type="evidence" value="ECO:0007669"/>
    <property type="project" value="UniProtKB-ARBA"/>
</dbReference>
<dbReference type="PANTHER" id="PTHR43812">
    <property type="entry name" value="BLR2425 PROTEIN"/>
    <property type="match status" value="1"/>
</dbReference>
<dbReference type="InterPro" id="IPR002563">
    <property type="entry name" value="Flavin_Rdtase-like_dom"/>
</dbReference>
<evidence type="ECO:0000313" key="3">
    <source>
        <dbReference type="Proteomes" id="UP000183299"/>
    </source>
</evidence>
<dbReference type="EMBL" id="FORY01000001">
    <property type="protein sequence ID" value="SFI97608.1"/>
    <property type="molecule type" value="Genomic_DNA"/>
</dbReference>
<feature type="domain" description="Flavin reductase like" evidence="1">
    <location>
        <begin position="20"/>
        <end position="166"/>
    </location>
</feature>
<dbReference type="Proteomes" id="UP000183299">
    <property type="component" value="Unassembled WGS sequence"/>
</dbReference>
<dbReference type="STRING" id="576117.SAMN04488138_10151"/>
<accession>A0A1I3MKR0</accession>
<dbReference type="InterPro" id="IPR012349">
    <property type="entry name" value="Split_barrel_FMN-bd"/>
</dbReference>
<gene>
    <name evidence="2" type="ORF">SAMN04488138_10151</name>
</gene>
<dbReference type="SUPFAM" id="SSF50475">
    <property type="entry name" value="FMN-binding split barrel"/>
    <property type="match status" value="1"/>
</dbReference>
<dbReference type="PANTHER" id="PTHR43812:SF2">
    <property type="entry name" value="FLAVIN REDUCTASE LIKE DOMAIN-CONTAINING PROTEIN"/>
    <property type="match status" value="1"/>
</dbReference>
<dbReference type="SMART" id="SM00903">
    <property type="entry name" value="Flavin_Reduct"/>
    <property type="match status" value="1"/>
</dbReference>
<protein>
    <submittedName>
        <fullName evidence="2">NADH-FMN oxidoreductase RutF, flavin reductase (DIM6/NTAB) family</fullName>
    </submittedName>
</protein>
<proteinExistence type="predicted"/>
<keyword evidence="3" id="KW-1185">Reference proteome</keyword>
<dbReference type="Gene3D" id="2.30.110.10">
    <property type="entry name" value="Electron Transport, Fmn-binding Protein, Chain A"/>
    <property type="match status" value="1"/>
</dbReference>
<reference evidence="2 3" key="1">
    <citation type="submission" date="2016-10" db="EMBL/GenBank/DDBJ databases">
        <authorList>
            <person name="de Groot N.N."/>
        </authorList>
    </citation>
    <scope>NUCLEOTIDE SEQUENCE [LARGE SCALE GENOMIC DNA]</scope>
    <source>
        <strain evidence="2 3">CGMCC 1.8891</strain>
    </source>
</reference>
<name>A0A1I3MKR0_9RHOB</name>
<sequence>MYYRPSDGHDLPHNPFSAIVSPRPIGWISTRSASGHENLAPYSFFNAVAYAPPQVMFGSVGAKDTMQNLRETGEFCVNLVGAEQIAMMNASSEALAFEEDEFTHSGTLRAPCREIACSRVEDAPASLECRVTQIVELVGAENTAVFGEVVGIHIRPDLIVEGRFDVVKARLLSRLGYRDYAEITKVFELTRPKA</sequence>
<dbReference type="GeneID" id="98663532"/>
<dbReference type="RefSeq" id="WP_066602878.1">
    <property type="nucleotide sequence ID" value="NZ_FORY01000001.1"/>
</dbReference>
<evidence type="ECO:0000259" key="1">
    <source>
        <dbReference type="SMART" id="SM00903"/>
    </source>
</evidence>